<evidence type="ECO:0008006" key="4">
    <source>
        <dbReference type="Google" id="ProtNLM"/>
    </source>
</evidence>
<name>A0A2A9G0D6_9PSEU</name>
<dbReference type="RefSeq" id="WP_211291774.1">
    <property type="nucleotide sequence ID" value="NZ_JBIAKZ010000010.1"/>
</dbReference>
<accession>A0A2A9G0D6</accession>
<dbReference type="Proteomes" id="UP000243542">
    <property type="component" value="Unassembled WGS sequence"/>
</dbReference>
<proteinExistence type="predicted"/>
<sequence>MHKGFVLSVGRSAVVIAAVTTPAACSSEATGGQSETATARAEVFGVAGYRGIVPGMAKEAALATGKLANAPVSELDGCTVLSWQGGPAPDRARLAAEAEADRKAEDLNAKADAADQAGKQTTGKSASAAAKAAAEDAETAMLAADAALASADLATKREERDKAFAAAGGASFGKNGLHGLGAPPEGKTAEGIGVGSSLADLHKAYDARGLKPGTAGRFELPIAENPGWRFEFTPTAAGAVGGVAITDGATKCR</sequence>
<feature type="compositionally biased region" description="Basic and acidic residues" evidence="1">
    <location>
        <begin position="94"/>
        <end position="113"/>
    </location>
</feature>
<gene>
    <name evidence="2" type="ORF">ATK36_0751</name>
</gene>
<protein>
    <recommendedName>
        <fullName evidence="4">Colicin import membrane protein</fullName>
    </recommendedName>
</protein>
<evidence type="ECO:0000313" key="3">
    <source>
        <dbReference type="Proteomes" id="UP000243542"/>
    </source>
</evidence>
<dbReference type="EMBL" id="PDJK01000001">
    <property type="protein sequence ID" value="PFG57187.1"/>
    <property type="molecule type" value="Genomic_DNA"/>
</dbReference>
<feature type="compositionally biased region" description="Low complexity" evidence="1">
    <location>
        <begin position="114"/>
        <end position="123"/>
    </location>
</feature>
<feature type="region of interest" description="Disordered" evidence="1">
    <location>
        <begin position="94"/>
        <end position="123"/>
    </location>
</feature>
<organism evidence="2 3">
    <name type="scientific">Amycolatopsis sulphurea</name>
    <dbReference type="NCBI Taxonomy" id="76022"/>
    <lineage>
        <taxon>Bacteria</taxon>
        <taxon>Bacillati</taxon>
        <taxon>Actinomycetota</taxon>
        <taxon>Actinomycetes</taxon>
        <taxon>Pseudonocardiales</taxon>
        <taxon>Pseudonocardiaceae</taxon>
        <taxon>Amycolatopsis</taxon>
    </lineage>
</organism>
<comment type="caution">
    <text evidence="2">The sequence shown here is derived from an EMBL/GenBank/DDBJ whole genome shotgun (WGS) entry which is preliminary data.</text>
</comment>
<keyword evidence="3" id="KW-1185">Reference proteome</keyword>
<dbReference type="AlphaFoldDB" id="A0A2A9G0D6"/>
<reference evidence="2 3" key="1">
    <citation type="submission" date="2017-10" db="EMBL/GenBank/DDBJ databases">
        <title>Sequencing the genomes of 1000 actinobacteria strains.</title>
        <authorList>
            <person name="Klenk H.-P."/>
        </authorList>
    </citation>
    <scope>NUCLEOTIDE SEQUENCE [LARGE SCALE GENOMIC DNA]</scope>
    <source>
        <strain evidence="2 3">DSM 46092</strain>
    </source>
</reference>
<evidence type="ECO:0000256" key="1">
    <source>
        <dbReference type="SAM" id="MobiDB-lite"/>
    </source>
</evidence>
<evidence type="ECO:0000313" key="2">
    <source>
        <dbReference type="EMBL" id="PFG57187.1"/>
    </source>
</evidence>